<organism evidence="1 3">
    <name type="scientific">Cercospora beticola</name>
    <name type="common">Sugarbeet leaf spot fungus</name>
    <dbReference type="NCBI Taxonomy" id="122368"/>
    <lineage>
        <taxon>Eukaryota</taxon>
        <taxon>Fungi</taxon>
        <taxon>Dikarya</taxon>
        <taxon>Ascomycota</taxon>
        <taxon>Pezizomycotina</taxon>
        <taxon>Dothideomycetes</taxon>
        <taxon>Dothideomycetidae</taxon>
        <taxon>Mycosphaerellales</taxon>
        <taxon>Mycosphaerellaceae</taxon>
        <taxon>Cercospora</taxon>
    </lineage>
</organism>
<evidence type="ECO:0000313" key="4">
    <source>
        <dbReference type="Proteomes" id="UP001302367"/>
    </source>
</evidence>
<protein>
    <submittedName>
        <fullName evidence="1">Uncharacterized protein</fullName>
    </submittedName>
</protein>
<dbReference type="Proteomes" id="UP000230605">
    <property type="component" value="Chromosome 4"/>
</dbReference>
<dbReference type="OrthoDB" id="3639103at2759"/>
<reference evidence="2 4" key="2">
    <citation type="submission" date="2023-09" db="EMBL/GenBank/DDBJ databases">
        <title>Complete-Gapless Cercospora beticola genome.</title>
        <authorList>
            <person name="Wyatt N.A."/>
            <person name="Spanner R.E."/>
            <person name="Bolton M.D."/>
        </authorList>
    </citation>
    <scope>NUCLEOTIDE SEQUENCE [LARGE SCALE GENOMIC DNA]</scope>
    <source>
        <strain evidence="2">Cb09-40</strain>
    </source>
</reference>
<dbReference type="EMBL" id="LKMD01000105">
    <property type="protein sequence ID" value="PIA93342.1"/>
    <property type="molecule type" value="Genomic_DNA"/>
</dbReference>
<reference evidence="1 3" key="1">
    <citation type="submission" date="2015-10" db="EMBL/GenBank/DDBJ databases">
        <title>The cercosporin biosynthetic gene cluster was horizontally transferred to several fungal lineages and shown to be expanded in Cercospora beticola based on microsynteny with recipient genomes.</title>
        <authorList>
            <person name="De Jonge R."/>
            <person name="Ebert M.K."/>
            <person name="Suttle J.C."/>
            <person name="Jurick Ii W.M."/>
            <person name="Secor G.A."/>
            <person name="Thomma B.P."/>
            <person name="Van De Peer Y."/>
            <person name="Bolton M.D."/>
        </authorList>
    </citation>
    <scope>NUCLEOTIDE SEQUENCE [LARGE SCALE GENOMIC DNA]</scope>
    <source>
        <strain evidence="1 3">09-40</strain>
    </source>
</reference>
<dbReference type="Proteomes" id="UP001302367">
    <property type="component" value="Chromosome 4"/>
</dbReference>
<gene>
    <name evidence="1" type="ORF">CB0940_04946</name>
    <name evidence="2" type="ORF">RHO25_006867</name>
</gene>
<proteinExistence type="predicted"/>
<sequence length="276" mass="30729">MAVCVWTVNLYGILVTEESYLKGARTYVRAQFQRSIIKKVVPGNVPTELVDQILQDSDDQARRIVDDMWAACTTADQVDRKFSFWPGSAGAELLDIVSNPVTLTPFRRINITKSTLGIDAFPITKHTAANTANFVHGEDRETKYVVLSTSARHPLPYELVERPLAPSVHYPNSRIYAGDRGITIAWQGQNGTAPHVAADSLSFYHDDDVDTSIDSGAGSVQADRVLQLRGVKEAIRDWDAEKMKDFVEKLQLVVLPMDPANPMEPEIIQAQRVHAR</sequence>
<evidence type="ECO:0000313" key="1">
    <source>
        <dbReference type="EMBL" id="PIA93342.1"/>
    </source>
</evidence>
<dbReference type="AlphaFoldDB" id="A0A2G5HMA5"/>
<dbReference type="EMBL" id="CP134187">
    <property type="protein sequence ID" value="WPB02233.1"/>
    <property type="molecule type" value="Genomic_DNA"/>
</dbReference>
<evidence type="ECO:0000313" key="3">
    <source>
        <dbReference type="Proteomes" id="UP000230605"/>
    </source>
</evidence>
<accession>A0A2G5HMA5</accession>
<name>A0A2G5HMA5_CERBT</name>
<keyword evidence="4" id="KW-1185">Reference proteome</keyword>
<evidence type="ECO:0000313" key="2">
    <source>
        <dbReference type="EMBL" id="WPB02233.1"/>
    </source>
</evidence>